<dbReference type="AlphaFoldDB" id="A0ABD3LYQ4"/>
<proteinExistence type="predicted"/>
<dbReference type="Proteomes" id="UP001530293">
    <property type="component" value="Unassembled WGS sequence"/>
</dbReference>
<accession>A0ABD3LYQ4</accession>
<organism evidence="2 3">
    <name type="scientific">Discostella pseudostelligera</name>
    <dbReference type="NCBI Taxonomy" id="259834"/>
    <lineage>
        <taxon>Eukaryota</taxon>
        <taxon>Sar</taxon>
        <taxon>Stramenopiles</taxon>
        <taxon>Ochrophyta</taxon>
        <taxon>Bacillariophyta</taxon>
        <taxon>Coscinodiscophyceae</taxon>
        <taxon>Thalassiosirophycidae</taxon>
        <taxon>Stephanodiscales</taxon>
        <taxon>Stephanodiscaceae</taxon>
        <taxon>Discostella</taxon>
    </lineage>
</organism>
<name>A0ABD3LYQ4_9STRA</name>
<feature type="transmembrane region" description="Helical" evidence="1">
    <location>
        <begin position="22"/>
        <end position="40"/>
    </location>
</feature>
<evidence type="ECO:0000313" key="3">
    <source>
        <dbReference type="Proteomes" id="UP001530293"/>
    </source>
</evidence>
<keyword evidence="3" id="KW-1185">Reference proteome</keyword>
<keyword evidence="1" id="KW-0812">Transmembrane</keyword>
<reference evidence="2 3" key="1">
    <citation type="submission" date="2024-10" db="EMBL/GenBank/DDBJ databases">
        <title>Updated reference genomes for cyclostephanoid diatoms.</title>
        <authorList>
            <person name="Roberts W.R."/>
            <person name="Alverson A.J."/>
        </authorList>
    </citation>
    <scope>NUCLEOTIDE SEQUENCE [LARGE SCALE GENOMIC DNA]</scope>
    <source>
        <strain evidence="2 3">AJA232-27</strain>
    </source>
</reference>
<evidence type="ECO:0000256" key="1">
    <source>
        <dbReference type="SAM" id="Phobius"/>
    </source>
</evidence>
<feature type="transmembrane region" description="Helical" evidence="1">
    <location>
        <begin position="47"/>
        <end position="69"/>
    </location>
</feature>
<gene>
    <name evidence="2" type="ORF">ACHAWU_009916</name>
</gene>
<dbReference type="EMBL" id="JALLBG020000303">
    <property type="protein sequence ID" value="KAL3756522.1"/>
    <property type="molecule type" value="Genomic_DNA"/>
</dbReference>
<sequence>MTGRFSFQSKPHAATVPELPDIAIWIRLVLGALYGIFLGLRNETRGITAALFGFNLVAFVPMFWFNAFLDADVDSYKSLKFAGVPNALCLSLLIWIAIFTMRNEEAELSLGKVISSVTVLAPVAGGGESVSQTDEF</sequence>
<comment type="caution">
    <text evidence="2">The sequence shown here is derived from an EMBL/GenBank/DDBJ whole genome shotgun (WGS) entry which is preliminary data.</text>
</comment>
<keyword evidence="1" id="KW-0472">Membrane</keyword>
<protein>
    <submittedName>
        <fullName evidence="2">Uncharacterized protein</fullName>
    </submittedName>
</protein>
<keyword evidence="1" id="KW-1133">Transmembrane helix</keyword>
<evidence type="ECO:0000313" key="2">
    <source>
        <dbReference type="EMBL" id="KAL3756522.1"/>
    </source>
</evidence>
<feature type="transmembrane region" description="Helical" evidence="1">
    <location>
        <begin position="81"/>
        <end position="101"/>
    </location>
</feature>